<dbReference type="GO" id="GO:0005524">
    <property type="term" value="F:ATP binding"/>
    <property type="evidence" value="ECO:0007669"/>
    <property type="project" value="UniProtKB-KW"/>
</dbReference>
<evidence type="ECO:0000256" key="5">
    <source>
        <dbReference type="ARBA" id="ARBA00022806"/>
    </source>
</evidence>
<evidence type="ECO:0000256" key="9">
    <source>
        <dbReference type="ARBA" id="ARBA00044969"/>
    </source>
</evidence>
<evidence type="ECO:0000256" key="4">
    <source>
        <dbReference type="ARBA" id="ARBA00022801"/>
    </source>
</evidence>
<dbReference type="InterPro" id="IPR027417">
    <property type="entry name" value="P-loop_NTPase"/>
</dbReference>
<dbReference type="GO" id="GO:0003677">
    <property type="term" value="F:DNA binding"/>
    <property type="evidence" value="ECO:0007669"/>
    <property type="project" value="UniProtKB-KW"/>
</dbReference>
<keyword evidence="2" id="KW-0235">DNA replication</keyword>
<accession>A0A4D6WM42</accession>
<dbReference type="PROSITE" id="PS51199">
    <property type="entry name" value="SF4_HELICASE"/>
    <property type="match status" value="2"/>
</dbReference>
<dbReference type="GO" id="GO:0043139">
    <property type="term" value="F:5'-3' DNA helicase activity"/>
    <property type="evidence" value="ECO:0007669"/>
    <property type="project" value="UniProtKB-EC"/>
</dbReference>
<evidence type="ECO:0000256" key="6">
    <source>
        <dbReference type="ARBA" id="ARBA00022840"/>
    </source>
</evidence>
<keyword evidence="7" id="KW-0238">DNA-binding</keyword>
<dbReference type="Pfam" id="PF00772">
    <property type="entry name" value="DnaB"/>
    <property type="match status" value="1"/>
</dbReference>
<dbReference type="Gene3D" id="1.10.860.10">
    <property type="entry name" value="DNAb Helicase, Chain A"/>
    <property type="match status" value="1"/>
</dbReference>
<evidence type="ECO:0000256" key="10">
    <source>
        <dbReference type="ARBA" id="ARBA00048954"/>
    </source>
</evidence>
<dbReference type="InterPro" id="IPR007693">
    <property type="entry name" value="DNA_helicase_DnaB-like_N"/>
</dbReference>
<comment type="catalytic activity">
    <reaction evidence="10">
        <text>ATP + H2O = ADP + phosphate + H(+)</text>
        <dbReference type="Rhea" id="RHEA:13065"/>
        <dbReference type="ChEBI" id="CHEBI:15377"/>
        <dbReference type="ChEBI" id="CHEBI:15378"/>
        <dbReference type="ChEBI" id="CHEBI:30616"/>
        <dbReference type="ChEBI" id="CHEBI:43474"/>
        <dbReference type="ChEBI" id="CHEBI:456216"/>
        <dbReference type="EC" id="5.6.2.3"/>
    </reaction>
</comment>
<keyword evidence="6" id="KW-0067">ATP-binding</keyword>
<evidence type="ECO:0000256" key="2">
    <source>
        <dbReference type="ARBA" id="ARBA00022705"/>
    </source>
</evidence>
<name>A0A4D6WM42_9FLOR</name>
<sequence length="604" mass="71806">MIYKYLLLPQNYLAEEILLGIILIYPNLFYHVINSIKIEYLFLENHKIIYTCLLVIYKKNKLSLNYLLYTLDEINILCQIGGISKISDLMKQSQIFITSYLNINLYTEETIKLIQYNYIKRIMIQYGHNIIRLAYIPKISHHKIYNKASSYLNIAEKKIPKNYIKTFKELISEFLLTIQYKSNKYKTNLKNEKYQLIKSHFTQLDELIFGLPKGDLIVIAGRPSMGKTSLAINIAYNILINHSKIGIYIFSLEMSKYQILNKFIAIDAKIPLQRIILKNLNTIEWTTIVKTCYQLINLEIYINDNTNTSIDYIEYTSKLIKKENKTINLIIIDYLQLIQANILNKINRSQELSYITRKLKILAQYLQLPIIILSQLNRNIENRSSKQPILSDLKESGCIELSNQINIKKNINNKIYINNMIDIFSHLEYMNNINKIKQICTKLYKKRNIFLFVQYIFLCIINHKYKLLLTYNHKYIFNQSWIKHYLSFDNSFLKKYKNLYNQSIIHNYYINNIKFYFYKKSYDLNTQNYFNFVCNKIILHNSIEQDADIVMMIYDNNMNNNELTNRKILDIIVCKNRNGKTGSFNLIFLPETTIFKNINTDILK</sequence>
<dbReference type="EMBL" id="MK814614">
    <property type="protein sequence ID" value="QCI04623.1"/>
    <property type="molecule type" value="Genomic_DNA"/>
</dbReference>
<dbReference type="Gene3D" id="3.40.50.300">
    <property type="entry name" value="P-loop containing nucleotide triphosphate hydrolases"/>
    <property type="match status" value="2"/>
</dbReference>
<feature type="domain" description="SF4 helicase" evidence="11">
    <location>
        <begin position="190"/>
        <end position="397"/>
    </location>
</feature>
<evidence type="ECO:0000256" key="3">
    <source>
        <dbReference type="ARBA" id="ARBA00022741"/>
    </source>
</evidence>
<geneLocation type="plastid" evidence="12"/>
<dbReference type="InterPro" id="IPR030934">
    <property type="entry name" value="Intein_C"/>
</dbReference>
<dbReference type="PANTHER" id="PTHR30153">
    <property type="entry name" value="REPLICATIVE DNA HELICASE DNAB"/>
    <property type="match status" value="1"/>
</dbReference>
<keyword evidence="5 12" id="KW-0347">Helicase</keyword>
<evidence type="ECO:0000256" key="1">
    <source>
        <dbReference type="ARBA" id="ARBA00008428"/>
    </source>
</evidence>
<keyword evidence="3" id="KW-0547">Nucleotide-binding</keyword>
<keyword evidence="4" id="KW-0378">Hydrolase</keyword>
<keyword evidence="12" id="KW-0934">Plastid</keyword>
<reference evidence="12" key="1">
    <citation type="journal article" date="2019" name="Mol. Phylogenet. Evol.">
        <title>Morphological evolution and classification of the red algal order Ceramiales inferred using plastid phylogenomics.</title>
        <authorList>
            <person name="Diaz-Tapia P."/>
            <person name="Pasella M.M."/>
            <person name="Verbruggen H."/>
            <person name="Maggs C.A."/>
        </authorList>
    </citation>
    <scope>NUCLEOTIDE SEQUENCE</scope>
    <source>
        <strain evidence="12">PD2929_4_</strain>
    </source>
</reference>
<dbReference type="InterPro" id="IPR007694">
    <property type="entry name" value="DNA_helicase_DnaB-like_C"/>
</dbReference>
<feature type="domain" description="SF4 helicase" evidence="11">
    <location>
        <begin position="542"/>
        <end position="602"/>
    </location>
</feature>
<dbReference type="PANTHER" id="PTHR30153:SF2">
    <property type="entry name" value="REPLICATIVE DNA HELICASE"/>
    <property type="match status" value="1"/>
</dbReference>
<evidence type="ECO:0000256" key="7">
    <source>
        <dbReference type="ARBA" id="ARBA00023125"/>
    </source>
</evidence>
<dbReference type="EC" id="5.6.2.3" evidence="9"/>
<organism evidence="12">
    <name type="scientific">Apoglossum ruscifolium</name>
    <dbReference type="NCBI Taxonomy" id="167976"/>
    <lineage>
        <taxon>Eukaryota</taxon>
        <taxon>Rhodophyta</taxon>
        <taxon>Florideophyceae</taxon>
        <taxon>Rhodymeniophycidae</taxon>
        <taxon>Ceramiales</taxon>
        <taxon>Delesseriaceae</taxon>
        <taxon>Apoglossum</taxon>
    </lineage>
</organism>
<keyword evidence="8" id="KW-0413">Isomerase</keyword>
<dbReference type="GO" id="GO:0016787">
    <property type="term" value="F:hydrolase activity"/>
    <property type="evidence" value="ECO:0007669"/>
    <property type="project" value="UniProtKB-KW"/>
</dbReference>
<proteinExistence type="inferred from homology"/>
<dbReference type="AlphaFoldDB" id="A0A4D6WM42"/>
<evidence type="ECO:0000259" key="11">
    <source>
        <dbReference type="PROSITE" id="PS51199"/>
    </source>
</evidence>
<gene>
    <name evidence="12" type="primary">dnaB</name>
</gene>
<dbReference type="PROSITE" id="PS50818">
    <property type="entry name" value="INTEIN_C_TER"/>
    <property type="match status" value="1"/>
</dbReference>
<protein>
    <recommendedName>
        <fullName evidence="9">DNA 5'-3' helicase</fullName>
        <ecNumber evidence="9">5.6.2.3</ecNumber>
    </recommendedName>
</protein>
<dbReference type="Pfam" id="PF03796">
    <property type="entry name" value="DnaB_C"/>
    <property type="match status" value="1"/>
</dbReference>
<dbReference type="SUPFAM" id="SSF48024">
    <property type="entry name" value="N-terminal domain of DnaB helicase"/>
    <property type="match status" value="1"/>
</dbReference>
<dbReference type="GO" id="GO:0005829">
    <property type="term" value="C:cytosol"/>
    <property type="evidence" value="ECO:0007669"/>
    <property type="project" value="TreeGrafter"/>
</dbReference>
<comment type="similarity">
    <text evidence="1">Belongs to the helicase family. DnaB subfamily.</text>
</comment>
<dbReference type="SUPFAM" id="SSF52540">
    <property type="entry name" value="P-loop containing nucleoside triphosphate hydrolases"/>
    <property type="match status" value="1"/>
</dbReference>
<dbReference type="GO" id="GO:0006260">
    <property type="term" value="P:DNA replication"/>
    <property type="evidence" value="ECO:0007669"/>
    <property type="project" value="UniProtKB-KW"/>
</dbReference>
<dbReference type="InterPro" id="IPR016136">
    <property type="entry name" value="DNA_helicase_N/primase_C"/>
</dbReference>
<evidence type="ECO:0000256" key="8">
    <source>
        <dbReference type="ARBA" id="ARBA00023235"/>
    </source>
</evidence>
<evidence type="ECO:0000313" key="12">
    <source>
        <dbReference type="EMBL" id="QCI04623.1"/>
    </source>
</evidence>
<dbReference type="InterPro" id="IPR036185">
    <property type="entry name" value="DNA_heli_DnaB-like_N_sf"/>
</dbReference>
<reference evidence="12" key="2">
    <citation type="submission" date="2019-04" db="EMBL/GenBank/DDBJ databases">
        <authorList>
            <person name="Pasella M."/>
        </authorList>
    </citation>
    <scope>NUCLEOTIDE SEQUENCE</scope>
    <source>
        <strain evidence="12">PD2929_4_</strain>
    </source>
</reference>